<keyword evidence="6" id="KW-1015">Disulfide bond</keyword>
<evidence type="ECO:0000256" key="4">
    <source>
        <dbReference type="ARBA" id="ARBA00022525"/>
    </source>
</evidence>
<dbReference type="Pfam" id="PF00048">
    <property type="entry name" value="IL8"/>
    <property type="match status" value="1"/>
</dbReference>
<feature type="compositionally biased region" description="Low complexity" evidence="8">
    <location>
        <begin position="243"/>
        <end position="254"/>
    </location>
</feature>
<dbReference type="GO" id="GO:0005615">
    <property type="term" value="C:extracellular space"/>
    <property type="evidence" value="ECO:0007669"/>
    <property type="project" value="UniProtKB-KW"/>
</dbReference>
<dbReference type="InterPro" id="IPR001811">
    <property type="entry name" value="Chemokine_IL8-like_dom"/>
</dbReference>
<comment type="subcellular location">
    <subcellularLocation>
        <location evidence="1">Secreted</location>
    </subcellularLocation>
</comment>
<evidence type="ECO:0000256" key="8">
    <source>
        <dbReference type="SAM" id="MobiDB-lite"/>
    </source>
</evidence>
<evidence type="ECO:0000256" key="9">
    <source>
        <dbReference type="SAM" id="Phobius"/>
    </source>
</evidence>
<feature type="domain" description="Chemokine interleukin-8-like" evidence="11">
    <location>
        <begin position="29"/>
        <end position="89"/>
    </location>
</feature>
<feature type="chain" id="PRO_5044826575" evidence="10">
    <location>
        <begin position="25"/>
        <end position="421"/>
    </location>
</feature>
<evidence type="ECO:0000313" key="13">
    <source>
        <dbReference type="Proteomes" id="UP001610411"/>
    </source>
</evidence>
<keyword evidence="13" id="KW-1185">Reference proteome</keyword>
<dbReference type="PRINTS" id="PR01721">
    <property type="entry name" value="FRACTALKINE"/>
</dbReference>
<dbReference type="InterPro" id="IPR039809">
    <property type="entry name" value="Chemokine_b/g/d"/>
</dbReference>
<feature type="compositionally biased region" description="Polar residues" evidence="8">
    <location>
        <begin position="221"/>
        <end position="239"/>
    </location>
</feature>
<comment type="caution">
    <text evidence="12">The sequence shown here is derived from an EMBL/GenBank/DDBJ whole genome shotgun (WGS) entry which is preliminary data.</text>
</comment>
<protein>
    <submittedName>
        <fullName evidence="12">Fractalkine isoform 1</fullName>
    </submittedName>
</protein>
<dbReference type="InterPro" id="IPR036048">
    <property type="entry name" value="Interleukin_8-like_sf"/>
</dbReference>
<keyword evidence="3" id="KW-0202">Cytokine</keyword>
<feature type="transmembrane region" description="Helical" evidence="9">
    <location>
        <begin position="366"/>
        <end position="386"/>
    </location>
</feature>
<sequence length="421" mass="44604">MASIPLSWLLRVAALCHLTILLAGQHLGVTKCSITCNKMTSKIPVNLLIHYRRNQESCGKRAIILETKLHRLFCADPKEKWVQEAMEHLDRQAAALTPNSGTFEKQIGAVKPRTTLATRGMYESTVSEPEATGEGHSLEMTPSSQEAHRALGTSPELPMGVSGSLGTRFPPTSNTWDGGPPAGPEDTEFLTVAAVSTATTWQSSATYPAGAGLWAEEKASETPSTQAPSTWAPSTQAPTTHIPPTQAPSTQAPTISHPVPEENAGPEGQPVRAEGQNPRPENSLGPKEMGPVPAHTDAFQDWGPGSMTHVSVVPVSSEGTPSREPVASGSGAPKAEEPIHATVDPQRLSVLITPAPDPQAATRRQAVGLLAFLGLLFCLGVAMFAYQSLQGCPRKVVGEMAEGLRYVPRSCGSNSYVLVPV</sequence>
<dbReference type="InterPro" id="IPR034127">
    <property type="entry name" value="Chemokine_CX3C"/>
</dbReference>
<evidence type="ECO:0000256" key="7">
    <source>
        <dbReference type="ARBA" id="ARBA00023198"/>
    </source>
</evidence>
<evidence type="ECO:0000259" key="11">
    <source>
        <dbReference type="SMART" id="SM00199"/>
    </source>
</evidence>
<dbReference type="SUPFAM" id="SSF54117">
    <property type="entry name" value="Interleukin 8-like chemokines"/>
    <property type="match status" value="1"/>
</dbReference>
<gene>
    <name evidence="12" type="ORF">WCI35_030741</name>
</gene>
<organism evidence="12 13">
    <name type="scientific">Daubentonia madagascariensis</name>
    <name type="common">Aye-aye</name>
    <name type="synonym">Sciurus madagascariensis</name>
    <dbReference type="NCBI Taxonomy" id="31869"/>
    <lineage>
        <taxon>Eukaryota</taxon>
        <taxon>Metazoa</taxon>
        <taxon>Chordata</taxon>
        <taxon>Craniata</taxon>
        <taxon>Vertebrata</taxon>
        <taxon>Euteleostomi</taxon>
        <taxon>Mammalia</taxon>
        <taxon>Eutheria</taxon>
        <taxon>Euarchontoglires</taxon>
        <taxon>Primates</taxon>
        <taxon>Strepsirrhini</taxon>
        <taxon>Chiromyiformes</taxon>
        <taxon>Daubentoniidae</taxon>
        <taxon>Daubentonia</taxon>
    </lineage>
</organism>
<keyword evidence="5 10" id="KW-0732">Signal</keyword>
<feature type="region of interest" description="Disordered" evidence="8">
    <location>
        <begin position="216"/>
        <end position="337"/>
    </location>
</feature>
<evidence type="ECO:0000256" key="1">
    <source>
        <dbReference type="ARBA" id="ARBA00004613"/>
    </source>
</evidence>
<proteinExistence type="predicted"/>
<keyword evidence="7" id="KW-0395">Inflammatory response</keyword>
<dbReference type="Proteomes" id="UP001610411">
    <property type="component" value="Unassembled WGS sequence"/>
</dbReference>
<reference evidence="12 13" key="1">
    <citation type="journal article" date="2024" name="G3 (Bethesda)">
        <title>A hybrid genome assembly of the endangered aye-aye (Daubentonia madagascariensis).</title>
        <authorList>
            <person name="Versoza C.J."/>
            <person name="Pfeifer S.P."/>
        </authorList>
    </citation>
    <scope>NUCLEOTIDE SEQUENCE [LARGE SCALE GENOMIC DNA]</scope>
    <source>
        <strain evidence="12">6821</strain>
    </source>
</reference>
<keyword evidence="4" id="KW-0964">Secreted</keyword>
<name>A0ABD2D6S2_DAUMA</name>
<dbReference type="Gene3D" id="2.40.50.40">
    <property type="match status" value="1"/>
</dbReference>
<evidence type="ECO:0000313" key="12">
    <source>
        <dbReference type="EMBL" id="KAL2762378.1"/>
    </source>
</evidence>
<evidence type="ECO:0000256" key="2">
    <source>
        <dbReference type="ARBA" id="ARBA00022500"/>
    </source>
</evidence>
<evidence type="ECO:0000256" key="10">
    <source>
        <dbReference type="SAM" id="SignalP"/>
    </source>
</evidence>
<evidence type="ECO:0000256" key="3">
    <source>
        <dbReference type="ARBA" id="ARBA00022514"/>
    </source>
</evidence>
<dbReference type="PANTHER" id="PTHR12015">
    <property type="entry name" value="SMALL INDUCIBLE CYTOKINE A"/>
    <property type="match status" value="1"/>
</dbReference>
<accession>A0ABD2D6S2</accession>
<dbReference type="PANTHER" id="PTHR12015:SF92">
    <property type="entry name" value="FRACTALKINE"/>
    <property type="match status" value="1"/>
</dbReference>
<dbReference type="GO" id="GO:0008009">
    <property type="term" value="F:chemokine activity"/>
    <property type="evidence" value="ECO:0007669"/>
    <property type="project" value="UniProtKB-ARBA"/>
</dbReference>
<feature type="signal peptide" evidence="10">
    <location>
        <begin position="1"/>
        <end position="24"/>
    </location>
</feature>
<dbReference type="FunFam" id="2.40.50.40:FF:000012">
    <property type="entry name" value="C-C motif chemokine"/>
    <property type="match status" value="1"/>
</dbReference>
<evidence type="ECO:0000256" key="6">
    <source>
        <dbReference type="ARBA" id="ARBA00023157"/>
    </source>
</evidence>
<keyword evidence="9" id="KW-0812">Transmembrane</keyword>
<evidence type="ECO:0000256" key="5">
    <source>
        <dbReference type="ARBA" id="ARBA00022729"/>
    </source>
</evidence>
<feature type="region of interest" description="Disordered" evidence="8">
    <location>
        <begin position="124"/>
        <end position="155"/>
    </location>
</feature>
<dbReference type="SMART" id="SM00199">
    <property type="entry name" value="SCY"/>
    <property type="match status" value="1"/>
</dbReference>
<dbReference type="EMBL" id="JBFSEQ010000013">
    <property type="protein sequence ID" value="KAL2762378.1"/>
    <property type="molecule type" value="Genomic_DNA"/>
</dbReference>
<dbReference type="AlphaFoldDB" id="A0ABD2D6S2"/>
<keyword evidence="9" id="KW-0472">Membrane</keyword>
<dbReference type="GO" id="GO:0006954">
    <property type="term" value="P:inflammatory response"/>
    <property type="evidence" value="ECO:0007669"/>
    <property type="project" value="UniProtKB-KW"/>
</dbReference>
<keyword evidence="9" id="KW-1133">Transmembrane helix</keyword>
<dbReference type="CDD" id="cd00274">
    <property type="entry name" value="Chemokine_CX3C"/>
    <property type="match status" value="1"/>
</dbReference>
<keyword evidence="2" id="KW-0145">Chemotaxis</keyword>